<dbReference type="EC" id="6.1.1.14" evidence="3"/>
<comment type="catalytic activity">
    <reaction evidence="11">
        <text>tRNA(Gly) + glycine + ATP = glycyl-tRNA(Gly) + AMP + diphosphate</text>
        <dbReference type="Rhea" id="RHEA:16013"/>
        <dbReference type="Rhea" id="RHEA-COMP:9664"/>
        <dbReference type="Rhea" id="RHEA-COMP:9683"/>
        <dbReference type="ChEBI" id="CHEBI:30616"/>
        <dbReference type="ChEBI" id="CHEBI:33019"/>
        <dbReference type="ChEBI" id="CHEBI:57305"/>
        <dbReference type="ChEBI" id="CHEBI:78442"/>
        <dbReference type="ChEBI" id="CHEBI:78522"/>
        <dbReference type="ChEBI" id="CHEBI:456215"/>
        <dbReference type="EC" id="6.1.1.14"/>
    </reaction>
</comment>
<dbReference type="Proteomes" id="UP000018853">
    <property type="component" value="Unassembled WGS sequence"/>
</dbReference>
<dbReference type="PROSITE" id="PS50861">
    <property type="entry name" value="AA_TRNA_LIGASE_II_GLYAB"/>
    <property type="match status" value="1"/>
</dbReference>
<comment type="subunit">
    <text evidence="2">Tetramer of two alpha and two beta subunits.</text>
</comment>
<organism evidence="12 13">
    <name type="scientific">Escherichia coli DORA_A_5_14_21</name>
    <dbReference type="NCBI Taxonomy" id="1403943"/>
    <lineage>
        <taxon>Bacteria</taxon>
        <taxon>Pseudomonadati</taxon>
        <taxon>Pseudomonadota</taxon>
        <taxon>Gammaproteobacteria</taxon>
        <taxon>Enterobacterales</taxon>
        <taxon>Enterobacteriaceae</taxon>
        <taxon>Escherichia</taxon>
    </lineage>
</organism>
<evidence type="ECO:0000256" key="6">
    <source>
        <dbReference type="ARBA" id="ARBA00022741"/>
    </source>
</evidence>
<reference evidence="12 13" key="1">
    <citation type="submission" date="2013-12" db="EMBL/GenBank/DDBJ databases">
        <title>A Varibaculum cambriense genome reconstructed from a premature infant gut community with otherwise low bacterial novelty that shifts toward anaerobic metabolism during the third week of life.</title>
        <authorList>
            <person name="Brown C.T."/>
            <person name="Sharon I."/>
            <person name="Thomas B.C."/>
            <person name="Castelle C.J."/>
            <person name="Morowitz M.J."/>
            <person name="Banfield J.F."/>
        </authorList>
    </citation>
    <scope>NUCLEOTIDE SEQUENCE [LARGE SCALE GENOMIC DNA]</scope>
    <source>
        <strain evidence="13">DORA_A_5_14_21</strain>
    </source>
</reference>
<evidence type="ECO:0000313" key="13">
    <source>
        <dbReference type="Proteomes" id="UP000018853"/>
    </source>
</evidence>
<keyword evidence="8" id="KW-0648">Protein biosynthesis</keyword>
<keyword evidence="6" id="KW-0547">Nucleotide-binding</keyword>
<sequence length="462" mass="51129">MSEKTFLVEIGTEELPPKALRSLAESFAANFTAELDNAGLAHGTVQWFAAPRRLALKVANLAEAQPDREIEKRGPAIAQAFDTEGKPSKAAEGWARGCGITVDQAERLTTDKGEWLLYRAHVKGESTEALLPNMVATSLAKLPIPKLMRWGASDVHFVRPVHTVTLLLGDKVIPATILGIQSDRVIRGHRFMGEPEFTIDNADQYPEILRERGKVIADYEERKAKIKADAEEAARKIGGNADLSESLLEEVASLVEWPVVLTAKFEEKFLAVPSEALVYTMKGDQKYFPVYANDGKLLPNFIFVANIESKDPQQIISGNEKVVRPRLADAEFFFNTDRKKRLEDNLPRLQTVLFQQQLGTLRDKTDRIQALAGWIAEQIGADVNHATRAGLLSKCDLMTNMVFEFTDTQGVMGMHYARHDGEAEDVAVALNEQYQPRFAGDDLPSNPVACALAIADKMDTLA</sequence>
<dbReference type="GO" id="GO:0005829">
    <property type="term" value="C:cytosol"/>
    <property type="evidence" value="ECO:0007669"/>
    <property type="project" value="TreeGrafter"/>
</dbReference>
<evidence type="ECO:0000256" key="4">
    <source>
        <dbReference type="ARBA" id="ARBA00022032"/>
    </source>
</evidence>
<dbReference type="NCBIfam" id="TIGR00211">
    <property type="entry name" value="glyS"/>
    <property type="match status" value="1"/>
</dbReference>
<evidence type="ECO:0000256" key="7">
    <source>
        <dbReference type="ARBA" id="ARBA00022840"/>
    </source>
</evidence>
<dbReference type="Pfam" id="PF02092">
    <property type="entry name" value="tRNA_synt_2f"/>
    <property type="match status" value="1"/>
</dbReference>
<dbReference type="InterPro" id="IPR015944">
    <property type="entry name" value="Gly-tRNA-synth_bsu"/>
</dbReference>
<accession>W1XBP5</accession>
<dbReference type="AlphaFoldDB" id="W1XBP5"/>
<evidence type="ECO:0000256" key="3">
    <source>
        <dbReference type="ARBA" id="ARBA00012829"/>
    </source>
</evidence>
<comment type="similarity">
    <text evidence="1">Belongs to the class-II aminoacyl-tRNA synthetase family.</text>
</comment>
<dbReference type="PANTHER" id="PTHR30075:SF2">
    <property type="entry name" value="GLYCINE--TRNA LIGASE, CHLOROPLASTIC_MITOCHONDRIAL 2"/>
    <property type="match status" value="1"/>
</dbReference>
<evidence type="ECO:0000256" key="9">
    <source>
        <dbReference type="ARBA" id="ARBA00023146"/>
    </source>
</evidence>
<evidence type="ECO:0000313" key="12">
    <source>
        <dbReference type="EMBL" id="ETJ27693.1"/>
    </source>
</evidence>
<evidence type="ECO:0000256" key="8">
    <source>
        <dbReference type="ARBA" id="ARBA00022917"/>
    </source>
</evidence>
<evidence type="ECO:0000256" key="2">
    <source>
        <dbReference type="ARBA" id="ARBA00011209"/>
    </source>
</evidence>
<comment type="caution">
    <text evidence="12">The sequence shown here is derived from an EMBL/GenBank/DDBJ whole genome shotgun (WGS) entry which is preliminary data.</text>
</comment>
<dbReference type="InterPro" id="IPR006194">
    <property type="entry name" value="Gly-tRNA-synth_heterodimer"/>
</dbReference>
<keyword evidence="9" id="KW-0030">Aminoacyl-tRNA synthetase</keyword>
<feature type="non-terminal residue" evidence="12">
    <location>
        <position position="462"/>
    </location>
</feature>
<evidence type="ECO:0000256" key="11">
    <source>
        <dbReference type="ARBA" id="ARBA00047937"/>
    </source>
</evidence>
<keyword evidence="7" id="KW-0067">ATP-binding</keyword>
<keyword evidence="5 12" id="KW-0436">Ligase</keyword>
<proteinExistence type="inferred from homology"/>
<dbReference type="GO" id="GO:0004820">
    <property type="term" value="F:glycine-tRNA ligase activity"/>
    <property type="evidence" value="ECO:0007669"/>
    <property type="project" value="UniProtKB-EC"/>
</dbReference>
<evidence type="ECO:0000256" key="5">
    <source>
        <dbReference type="ARBA" id="ARBA00022598"/>
    </source>
</evidence>
<gene>
    <name evidence="12" type="ORF">Q609_ECAC00268G0002</name>
</gene>
<evidence type="ECO:0000256" key="10">
    <source>
        <dbReference type="ARBA" id="ARBA00031650"/>
    </source>
</evidence>
<dbReference type="SUPFAM" id="SSF109604">
    <property type="entry name" value="HD-domain/PDEase-like"/>
    <property type="match status" value="1"/>
</dbReference>
<dbReference type="GO" id="GO:0005524">
    <property type="term" value="F:ATP binding"/>
    <property type="evidence" value="ECO:0007669"/>
    <property type="project" value="UniProtKB-KW"/>
</dbReference>
<protein>
    <recommendedName>
        <fullName evidence="4">Glycine--tRNA ligase beta subunit</fullName>
        <ecNumber evidence="3">6.1.1.14</ecNumber>
    </recommendedName>
    <alternativeName>
        <fullName evidence="10">Glycyl-tRNA synthetase beta subunit</fullName>
    </alternativeName>
</protein>
<dbReference type="PANTHER" id="PTHR30075">
    <property type="entry name" value="GLYCYL-TRNA SYNTHETASE"/>
    <property type="match status" value="1"/>
</dbReference>
<dbReference type="EMBL" id="AZLZ01000268">
    <property type="protein sequence ID" value="ETJ27693.1"/>
    <property type="molecule type" value="Genomic_DNA"/>
</dbReference>
<dbReference type="PRINTS" id="PR01045">
    <property type="entry name" value="TRNASYNTHGB"/>
</dbReference>
<dbReference type="GO" id="GO:0006426">
    <property type="term" value="P:glycyl-tRNA aminoacylation"/>
    <property type="evidence" value="ECO:0007669"/>
    <property type="project" value="InterPro"/>
</dbReference>
<evidence type="ECO:0000256" key="1">
    <source>
        <dbReference type="ARBA" id="ARBA00008226"/>
    </source>
</evidence>
<name>W1XBP5_ECOLX</name>